<evidence type="ECO:0000259" key="9">
    <source>
        <dbReference type="Pfam" id="PF21082"/>
    </source>
</evidence>
<dbReference type="Gene3D" id="2.30.30.60">
    <property type="match status" value="1"/>
</dbReference>
<feature type="domain" description="Mechanosensitive ion channel MscS" evidence="8">
    <location>
        <begin position="205"/>
        <end position="271"/>
    </location>
</feature>
<dbReference type="InterPro" id="IPR049278">
    <property type="entry name" value="MS_channel_C"/>
</dbReference>
<dbReference type="GO" id="GO:0005886">
    <property type="term" value="C:plasma membrane"/>
    <property type="evidence" value="ECO:0007669"/>
    <property type="project" value="UniProtKB-SubCell"/>
</dbReference>
<dbReference type="GeneID" id="79270259"/>
<dbReference type="Pfam" id="PF21082">
    <property type="entry name" value="MS_channel_3rd"/>
    <property type="match status" value="1"/>
</dbReference>
<proteinExistence type="inferred from homology"/>
<dbReference type="Pfam" id="PF00924">
    <property type="entry name" value="MS_channel_2nd"/>
    <property type="match status" value="1"/>
</dbReference>
<feature type="transmembrane region" description="Helical" evidence="7">
    <location>
        <begin position="118"/>
        <end position="138"/>
    </location>
</feature>
<dbReference type="InterPro" id="IPR011014">
    <property type="entry name" value="MscS_channel_TM-2"/>
</dbReference>
<feature type="domain" description="Mechanosensitive ion channel MscS C-terminal" evidence="9">
    <location>
        <begin position="278"/>
        <end position="362"/>
    </location>
</feature>
<evidence type="ECO:0000256" key="4">
    <source>
        <dbReference type="ARBA" id="ARBA00022692"/>
    </source>
</evidence>
<evidence type="ECO:0000256" key="1">
    <source>
        <dbReference type="ARBA" id="ARBA00004651"/>
    </source>
</evidence>
<dbReference type="Proteomes" id="UP001596388">
    <property type="component" value="Unassembled WGS sequence"/>
</dbReference>
<keyword evidence="4 7" id="KW-0812">Transmembrane</keyword>
<dbReference type="InterPro" id="IPR006685">
    <property type="entry name" value="MscS_channel_2nd"/>
</dbReference>
<evidence type="ECO:0000256" key="5">
    <source>
        <dbReference type="ARBA" id="ARBA00022989"/>
    </source>
</evidence>
<keyword evidence="11" id="KW-1185">Reference proteome</keyword>
<dbReference type="InterPro" id="IPR010920">
    <property type="entry name" value="LSM_dom_sf"/>
</dbReference>
<feature type="transmembrane region" description="Helical" evidence="7">
    <location>
        <begin position="23"/>
        <end position="45"/>
    </location>
</feature>
<dbReference type="SUPFAM" id="SSF82861">
    <property type="entry name" value="Mechanosensitive channel protein MscS (YggB), transmembrane region"/>
    <property type="match status" value="1"/>
</dbReference>
<feature type="transmembrane region" description="Helical" evidence="7">
    <location>
        <begin position="84"/>
        <end position="112"/>
    </location>
</feature>
<dbReference type="Gene3D" id="1.10.287.1260">
    <property type="match status" value="1"/>
</dbReference>
<dbReference type="AlphaFoldDB" id="A0ABD5X2R6"/>
<comment type="similarity">
    <text evidence="2">Belongs to the MscS (TC 1.A.23) family.</text>
</comment>
<keyword evidence="3" id="KW-1003">Cell membrane</keyword>
<dbReference type="InterPro" id="IPR011066">
    <property type="entry name" value="MscS_channel_C_sf"/>
</dbReference>
<evidence type="ECO:0000259" key="8">
    <source>
        <dbReference type="Pfam" id="PF00924"/>
    </source>
</evidence>
<dbReference type="PANTHER" id="PTHR30221:SF20">
    <property type="entry name" value="SMALL-CONDUCTANCE MECHANOSENSITIVE CHANNEL"/>
    <property type="match status" value="1"/>
</dbReference>
<evidence type="ECO:0000256" key="7">
    <source>
        <dbReference type="SAM" id="Phobius"/>
    </source>
</evidence>
<dbReference type="InterPro" id="IPR023408">
    <property type="entry name" value="MscS_beta-dom_sf"/>
</dbReference>
<feature type="transmembrane region" description="Helical" evidence="7">
    <location>
        <begin position="159"/>
        <end position="182"/>
    </location>
</feature>
<evidence type="ECO:0000256" key="2">
    <source>
        <dbReference type="ARBA" id="ARBA00008017"/>
    </source>
</evidence>
<evidence type="ECO:0000313" key="10">
    <source>
        <dbReference type="EMBL" id="MFC7098805.1"/>
    </source>
</evidence>
<evidence type="ECO:0000256" key="3">
    <source>
        <dbReference type="ARBA" id="ARBA00022475"/>
    </source>
</evidence>
<evidence type="ECO:0000256" key="6">
    <source>
        <dbReference type="ARBA" id="ARBA00023136"/>
    </source>
</evidence>
<accession>A0ABD5X2R6</accession>
<keyword evidence="6 7" id="KW-0472">Membrane</keyword>
<feature type="transmembrane region" description="Helical" evidence="7">
    <location>
        <begin position="188"/>
        <end position="217"/>
    </location>
</feature>
<dbReference type="Gene3D" id="3.30.70.100">
    <property type="match status" value="1"/>
</dbReference>
<keyword evidence="5 7" id="KW-1133">Transmembrane helix</keyword>
<dbReference type="SUPFAM" id="SSF50182">
    <property type="entry name" value="Sm-like ribonucleoproteins"/>
    <property type="match status" value="1"/>
</dbReference>
<protein>
    <submittedName>
        <fullName evidence="10">Mechanosensitive ion channel family protein</fullName>
    </submittedName>
</protein>
<dbReference type="PANTHER" id="PTHR30221">
    <property type="entry name" value="SMALL-CONDUCTANCE MECHANOSENSITIVE CHANNEL"/>
    <property type="match status" value="1"/>
</dbReference>
<dbReference type="EMBL" id="JBHTAG010000003">
    <property type="protein sequence ID" value="MFC7098805.1"/>
    <property type="molecule type" value="Genomic_DNA"/>
</dbReference>
<dbReference type="SUPFAM" id="SSF82689">
    <property type="entry name" value="Mechanosensitive channel protein MscS (YggB), C-terminal domain"/>
    <property type="match status" value="1"/>
</dbReference>
<dbReference type="RefSeq" id="WP_276236650.1">
    <property type="nucleotide sequence ID" value="NZ_CP119989.1"/>
</dbReference>
<comment type="caution">
    <text evidence="10">The sequence shown here is derived from an EMBL/GenBank/DDBJ whole genome shotgun (WGS) entry which is preliminary data.</text>
</comment>
<comment type="subcellular location">
    <subcellularLocation>
        <location evidence="1">Cell membrane</location>
        <topology evidence="1">Multi-pass membrane protein</topology>
    </subcellularLocation>
</comment>
<name>A0ABD5X2R6_9EURY</name>
<evidence type="ECO:0000313" key="11">
    <source>
        <dbReference type="Proteomes" id="UP001596388"/>
    </source>
</evidence>
<sequence length="400" mass="42204">MQSSLVVQLQDTLEGFVTTEARLAVTVVLLTAAAVTALLLAPRVVRTVHRVTRDRVLANERVPVQVSEFDWGLPVTGVVRTLQFAVLIGCVLAVLVVWGFADVALLAVSTMAATVPRIVQLLTTISIVAGALIGIDVLEARLDEYAAESDAINQHQKGIVFRILQLAVLGAAVVGSLTVWGVNLGGLLVGAGFLGIVIGTAARTTIGSLIAGFVLMFSRPFELGDWVEIDGEEGIVSDITVINTRIRTAGGEVVVIPNERVANATVSNRTRLGQLRLSVDVGVDYAADLERAESVVADALADVSEIEANPPPQVVPKSLGDSAVVLECRFWIDHPSAPKRALGTAAVVREVKTALDEAGIKIPYPQRELSGRAETGGFRVAEGNERTATEVAVANGSDDD</sequence>
<reference evidence="10 11" key="1">
    <citation type="journal article" date="2019" name="Int. J. Syst. Evol. Microbiol.">
        <title>The Global Catalogue of Microorganisms (GCM) 10K type strain sequencing project: providing services to taxonomists for standard genome sequencing and annotation.</title>
        <authorList>
            <consortium name="The Broad Institute Genomics Platform"/>
            <consortium name="The Broad Institute Genome Sequencing Center for Infectious Disease"/>
            <person name="Wu L."/>
            <person name="Ma J."/>
        </authorList>
    </citation>
    <scope>NUCLEOTIDE SEQUENCE [LARGE SCALE GENOMIC DNA]</scope>
    <source>
        <strain evidence="10 11">DT55</strain>
    </source>
</reference>
<gene>
    <name evidence="10" type="ORF">ACFQKD_15980</name>
</gene>
<dbReference type="InterPro" id="IPR045275">
    <property type="entry name" value="MscS_archaea/bacteria_type"/>
</dbReference>
<organism evidence="10 11">
    <name type="scientific">Halobaculum marinum</name>
    <dbReference type="NCBI Taxonomy" id="3031996"/>
    <lineage>
        <taxon>Archaea</taxon>
        <taxon>Methanobacteriati</taxon>
        <taxon>Methanobacteriota</taxon>
        <taxon>Stenosarchaea group</taxon>
        <taxon>Halobacteria</taxon>
        <taxon>Halobacteriales</taxon>
        <taxon>Haloferacaceae</taxon>
        <taxon>Halobaculum</taxon>
    </lineage>
</organism>